<dbReference type="PANTHER" id="PTHR47926:SF484">
    <property type="entry name" value="PENTATRICOPEPTIDE REPEAT-CONTAINING PROTEIN"/>
    <property type="match status" value="1"/>
</dbReference>
<dbReference type="FunFam" id="1.25.40.10:FF:000333">
    <property type="entry name" value="Pentatricopeptide repeat-containing protein"/>
    <property type="match status" value="1"/>
</dbReference>
<name>A0AAW2WC30_9LAMI</name>
<feature type="repeat" description="PPR" evidence="3">
    <location>
        <begin position="263"/>
        <end position="297"/>
    </location>
</feature>
<feature type="repeat" description="PPR" evidence="3">
    <location>
        <begin position="162"/>
        <end position="196"/>
    </location>
</feature>
<dbReference type="InterPro" id="IPR002885">
    <property type="entry name" value="PPR_rpt"/>
</dbReference>
<gene>
    <name evidence="5" type="ORF">Slati_2410900</name>
</gene>
<dbReference type="InterPro" id="IPR046960">
    <property type="entry name" value="PPR_At4g14850-like_plant"/>
</dbReference>
<dbReference type="Pfam" id="PF13041">
    <property type="entry name" value="PPR_2"/>
    <property type="match status" value="2"/>
</dbReference>
<dbReference type="AlphaFoldDB" id="A0AAW2WC30"/>
<feature type="repeat" description="PPR" evidence="3">
    <location>
        <begin position="30"/>
        <end position="64"/>
    </location>
</feature>
<keyword evidence="4" id="KW-1133">Transmembrane helix</keyword>
<dbReference type="Pfam" id="PF01535">
    <property type="entry name" value="PPR"/>
    <property type="match status" value="4"/>
</dbReference>
<feature type="repeat" description="PPR" evidence="3">
    <location>
        <begin position="228"/>
        <end position="262"/>
    </location>
</feature>
<dbReference type="EMBL" id="JACGWN010000008">
    <property type="protein sequence ID" value="KAL0439279.1"/>
    <property type="molecule type" value="Genomic_DNA"/>
</dbReference>
<comment type="similarity">
    <text evidence="1">Belongs to the PPR family. PCMP-H subfamily.</text>
</comment>
<dbReference type="GO" id="GO:0009451">
    <property type="term" value="P:RNA modification"/>
    <property type="evidence" value="ECO:0007669"/>
    <property type="project" value="InterPro"/>
</dbReference>
<dbReference type="NCBIfam" id="TIGR00756">
    <property type="entry name" value="PPR"/>
    <property type="match status" value="3"/>
</dbReference>
<protein>
    <submittedName>
        <fullName evidence="5">Pentatricopeptide repeat-containing protein</fullName>
    </submittedName>
</protein>
<dbReference type="SUPFAM" id="SSF48452">
    <property type="entry name" value="TPR-like"/>
    <property type="match status" value="1"/>
</dbReference>
<feature type="transmembrane region" description="Helical" evidence="4">
    <location>
        <begin position="406"/>
        <end position="427"/>
    </location>
</feature>
<accession>A0AAW2WC30</accession>
<reference evidence="5" key="1">
    <citation type="submission" date="2020-06" db="EMBL/GenBank/DDBJ databases">
        <authorList>
            <person name="Li T."/>
            <person name="Hu X."/>
            <person name="Zhang T."/>
            <person name="Song X."/>
            <person name="Zhang H."/>
            <person name="Dai N."/>
            <person name="Sheng W."/>
            <person name="Hou X."/>
            <person name="Wei L."/>
        </authorList>
    </citation>
    <scope>NUCLEOTIDE SEQUENCE</scope>
    <source>
        <strain evidence="5">KEN1</strain>
        <tissue evidence="5">Leaf</tissue>
    </source>
</reference>
<keyword evidence="4" id="KW-0472">Membrane</keyword>
<dbReference type="PANTHER" id="PTHR47926">
    <property type="entry name" value="PENTATRICOPEPTIDE REPEAT-CONTAINING PROTEIN"/>
    <property type="match status" value="1"/>
</dbReference>
<feature type="transmembrane region" description="Helical" evidence="4">
    <location>
        <begin position="502"/>
        <end position="522"/>
    </location>
</feature>
<evidence type="ECO:0000313" key="5">
    <source>
        <dbReference type="EMBL" id="KAL0439279.1"/>
    </source>
</evidence>
<proteinExistence type="inferred from homology"/>
<feature type="transmembrane region" description="Helical" evidence="4">
    <location>
        <begin position="439"/>
        <end position="457"/>
    </location>
</feature>
<reference evidence="5" key="2">
    <citation type="journal article" date="2024" name="Plant">
        <title>Genomic evolution and insights into agronomic trait innovations of Sesamum species.</title>
        <authorList>
            <person name="Miao H."/>
            <person name="Wang L."/>
            <person name="Qu L."/>
            <person name="Liu H."/>
            <person name="Sun Y."/>
            <person name="Le M."/>
            <person name="Wang Q."/>
            <person name="Wei S."/>
            <person name="Zheng Y."/>
            <person name="Lin W."/>
            <person name="Duan Y."/>
            <person name="Cao H."/>
            <person name="Xiong S."/>
            <person name="Wang X."/>
            <person name="Wei L."/>
            <person name="Li C."/>
            <person name="Ma Q."/>
            <person name="Ju M."/>
            <person name="Zhao R."/>
            <person name="Li G."/>
            <person name="Mu C."/>
            <person name="Tian Q."/>
            <person name="Mei H."/>
            <person name="Zhang T."/>
            <person name="Gao T."/>
            <person name="Zhang H."/>
        </authorList>
    </citation>
    <scope>NUCLEOTIDE SEQUENCE</scope>
    <source>
        <strain evidence="5">KEN1</strain>
    </source>
</reference>
<keyword evidence="4" id="KW-0812">Transmembrane</keyword>
<feature type="repeat" description="PPR" evidence="3">
    <location>
        <begin position="127"/>
        <end position="161"/>
    </location>
</feature>
<dbReference type="FunFam" id="1.25.40.10:FF:000345">
    <property type="entry name" value="Pentatricopeptide repeat-containing protein"/>
    <property type="match status" value="1"/>
</dbReference>
<organism evidence="5">
    <name type="scientific">Sesamum latifolium</name>
    <dbReference type="NCBI Taxonomy" id="2727402"/>
    <lineage>
        <taxon>Eukaryota</taxon>
        <taxon>Viridiplantae</taxon>
        <taxon>Streptophyta</taxon>
        <taxon>Embryophyta</taxon>
        <taxon>Tracheophyta</taxon>
        <taxon>Spermatophyta</taxon>
        <taxon>Magnoliopsida</taxon>
        <taxon>eudicotyledons</taxon>
        <taxon>Gunneridae</taxon>
        <taxon>Pentapetalae</taxon>
        <taxon>asterids</taxon>
        <taxon>lamiids</taxon>
        <taxon>Lamiales</taxon>
        <taxon>Pedaliaceae</taxon>
        <taxon>Sesamum</taxon>
    </lineage>
</organism>
<sequence length="638" mass="71612">MVGTALVDMYGKCQDIVSSRKVFDHMPERNVVTWNAMIRDCMRKGDSKLASILFENMARKTSVTWNEMIDGYAKNGDIAMARQAAREVFEKMPVRNFYVWSVMITGYFKEGDVLKARENFDAMSMRNLVIWNSMISGYAQNGMCKEAFDAFMRMRGDGFEPDEVTFASVLSACAQSGMLDVGKEIHDMILQRRIELNEFVLNGLVHMYAKCGDLGNARLIFEGISIKNSAPWNSLITGFAIHGQCMEAIELFSRMESSGVKPDGVTFLSVSSACAHGGFVDEGLKTFSKMEKYGLTANIKYYGCLVDLLGRAGKLEDAFNLVKEMPMAPNDRVLGALLGACRIHSDTFMTENVLELRQTSLEGGALLWPVSLLLIGSKQFLLLAQKMDIPSVRLYSTLRIFWRNKSALLAVPWRGMLTGLLGNLSLFSYFIKKMETEAVVVQTLGVISMYVVMLQLAMGEAMPLPHFIVTIVVASGLTIKSNPLDGLHQWFVHVIWSTFVPYVPNTVLPGVIPFVTAVFVVLMGRMGKLSDKGVKFLGQFQRIISCLNDAGYDWQWTYDPTCTIHLGFYVVHWFGLGIPLLWMGEPFMLVLLQEHQQVVFLGFNAGLSWLDRTDIMERYTSSWLSSPFTFLKQLVFGP</sequence>
<keyword evidence="2" id="KW-0677">Repeat</keyword>
<dbReference type="PROSITE" id="PS51375">
    <property type="entry name" value="PPR"/>
    <property type="match status" value="5"/>
</dbReference>
<evidence type="ECO:0000256" key="3">
    <source>
        <dbReference type="PROSITE-ProRule" id="PRU00708"/>
    </source>
</evidence>
<evidence type="ECO:0000256" key="2">
    <source>
        <dbReference type="ARBA" id="ARBA00022737"/>
    </source>
</evidence>
<dbReference type="GO" id="GO:0003723">
    <property type="term" value="F:RNA binding"/>
    <property type="evidence" value="ECO:0007669"/>
    <property type="project" value="InterPro"/>
</dbReference>
<comment type="caution">
    <text evidence="5">The sequence shown here is derived from an EMBL/GenBank/DDBJ whole genome shotgun (WGS) entry which is preliminary data.</text>
</comment>
<dbReference type="Gene3D" id="1.25.40.10">
    <property type="entry name" value="Tetratricopeptide repeat domain"/>
    <property type="match status" value="3"/>
</dbReference>
<evidence type="ECO:0000256" key="4">
    <source>
        <dbReference type="SAM" id="Phobius"/>
    </source>
</evidence>
<evidence type="ECO:0000256" key="1">
    <source>
        <dbReference type="ARBA" id="ARBA00006643"/>
    </source>
</evidence>
<dbReference type="InterPro" id="IPR011990">
    <property type="entry name" value="TPR-like_helical_dom_sf"/>
</dbReference>